<organism evidence="1 2">
    <name type="scientific">Pangasianodon gigas</name>
    <name type="common">Mekong giant catfish</name>
    <name type="synonym">Pangasius gigas</name>
    <dbReference type="NCBI Taxonomy" id="30993"/>
    <lineage>
        <taxon>Eukaryota</taxon>
        <taxon>Metazoa</taxon>
        <taxon>Chordata</taxon>
        <taxon>Craniata</taxon>
        <taxon>Vertebrata</taxon>
        <taxon>Euteleostomi</taxon>
        <taxon>Actinopterygii</taxon>
        <taxon>Neopterygii</taxon>
        <taxon>Teleostei</taxon>
        <taxon>Ostariophysi</taxon>
        <taxon>Siluriformes</taxon>
        <taxon>Pangasiidae</taxon>
        <taxon>Pangasianodon</taxon>
    </lineage>
</organism>
<evidence type="ECO:0000313" key="2">
    <source>
        <dbReference type="Proteomes" id="UP000829447"/>
    </source>
</evidence>
<dbReference type="EMBL" id="CM040467">
    <property type="protein sequence ID" value="MCI4385544.1"/>
    <property type="molecule type" value="Genomic_DNA"/>
</dbReference>
<dbReference type="Proteomes" id="UP000829447">
    <property type="component" value="Linkage Group LG14"/>
</dbReference>
<accession>A0ACC5X2P0</accession>
<gene>
    <name evidence="1" type="ORF">PGIGA_G00051630</name>
</gene>
<keyword evidence="2" id="KW-1185">Reference proteome</keyword>
<name>A0ACC5X2P0_PANGG</name>
<protein>
    <submittedName>
        <fullName evidence="1">Uncharacterized protein</fullName>
    </submittedName>
</protein>
<comment type="caution">
    <text evidence="1">The sequence shown here is derived from an EMBL/GenBank/DDBJ whole genome shotgun (WGS) entry which is preliminary data.</text>
</comment>
<proteinExistence type="predicted"/>
<reference evidence="1 2" key="1">
    <citation type="journal article" date="2022" name="bioRxiv">
        <title>An ancient truncated duplication of the anti-Mullerian hormone receptor type 2 gene is a potential conserved master sex determinant in the Pangasiidae catfish family.</title>
        <authorList>
            <person name="Wen M."/>
            <person name="Pan Q."/>
            <person name="Jouanno E."/>
            <person name="Montfort J."/>
            <person name="Zahm M."/>
            <person name="Cabau C."/>
            <person name="Klopp C."/>
            <person name="Iampietro C."/>
            <person name="Roques C."/>
            <person name="Bouchez O."/>
            <person name="Castinel A."/>
            <person name="Donnadieu C."/>
            <person name="Parrinello H."/>
            <person name="Poncet C."/>
            <person name="Belmonte E."/>
            <person name="Gautier V."/>
            <person name="Avarre J.-C."/>
            <person name="Dugue R."/>
            <person name="Gustiano R."/>
            <person name="Ha T.T.T."/>
            <person name="Campet M."/>
            <person name="Sriphairoj K."/>
            <person name="Ribolli J."/>
            <person name="de Almeida F.L."/>
            <person name="Desvignes T."/>
            <person name="Postlethwait J.H."/>
            <person name="Bucao C.F."/>
            <person name="Robinson-Rechavi M."/>
            <person name="Bobe J."/>
            <person name="Herpin A."/>
            <person name="Guiguen Y."/>
        </authorList>
    </citation>
    <scope>NUCLEOTIDE SEQUENCE [LARGE SCALE GENOMIC DNA]</scope>
    <source>
        <strain evidence="1">YG-Dec2019</strain>
    </source>
</reference>
<evidence type="ECO:0000313" key="1">
    <source>
        <dbReference type="EMBL" id="MCI4385544.1"/>
    </source>
</evidence>
<sequence length="180" mass="19840">MISSSTGDEGDFPLFPSDVLEEAGRASDGDPIPLITSNSVHSSSVLCERSSPVDSSCFTTSFHTPVYLDDEEAVPSLPPDFELRKSSVSAGSLGIWSKRSLEVGEEFGPFEGSHRRQGCEGRDGIPSHPDKTANFPPLAPSHRRLWHHWDSNSRYLDDRANTFLLRHLGAPTLPFLTDRF</sequence>